<dbReference type="Proteomes" id="UP000095283">
    <property type="component" value="Unplaced"/>
</dbReference>
<proteinExistence type="predicted"/>
<sequence>MNEMASSSSEPFVYLSCNLICDTFIDERQSNIICKFNVDPKRCSNGEQNKKIKYINVTPIVTYTLQILMKYSSKILKILKIMKRLKRLSGIVGSMLAQFFAHFTQTSLMKKIGIYFHSVH</sequence>
<name>A0A1I7X844_HETBA</name>
<dbReference type="WBParaSite" id="Hba_13564">
    <property type="protein sequence ID" value="Hba_13564"/>
    <property type="gene ID" value="Hba_13564"/>
</dbReference>
<protein>
    <submittedName>
        <fullName evidence="2">Uncharacterized protein</fullName>
    </submittedName>
</protein>
<accession>A0A1I7X844</accession>
<reference evidence="2" key="1">
    <citation type="submission" date="2016-11" db="UniProtKB">
        <authorList>
            <consortium name="WormBaseParasite"/>
        </authorList>
    </citation>
    <scope>IDENTIFICATION</scope>
</reference>
<evidence type="ECO:0000313" key="2">
    <source>
        <dbReference type="WBParaSite" id="Hba_13564"/>
    </source>
</evidence>
<organism evidence="1 2">
    <name type="scientific">Heterorhabditis bacteriophora</name>
    <name type="common">Entomopathogenic nematode worm</name>
    <dbReference type="NCBI Taxonomy" id="37862"/>
    <lineage>
        <taxon>Eukaryota</taxon>
        <taxon>Metazoa</taxon>
        <taxon>Ecdysozoa</taxon>
        <taxon>Nematoda</taxon>
        <taxon>Chromadorea</taxon>
        <taxon>Rhabditida</taxon>
        <taxon>Rhabditina</taxon>
        <taxon>Rhabditomorpha</taxon>
        <taxon>Strongyloidea</taxon>
        <taxon>Heterorhabditidae</taxon>
        <taxon>Heterorhabditis</taxon>
    </lineage>
</organism>
<dbReference type="AlphaFoldDB" id="A0A1I7X844"/>
<evidence type="ECO:0000313" key="1">
    <source>
        <dbReference type="Proteomes" id="UP000095283"/>
    </source>
</evidence>
<keyword evidence="1" id="KW-1185">Reference proteome</keyword>